<dbReference type="AlphaFoldDB" id="A0A7J4XMQ2"/>
<dbReference type="InterPro" id="IPR021255">
    <property type="entry name" value="DUF2807"/>
</dbReference>
<evidence type="ECO:0000259" key="2">
    <source>
        <dbReference type="Pfam" id="PF10988"/>
    </source>
</evidence>
<dbReference type="Pfam" id="PF10988">
    <property type="entry name" value="DUF2807"/>
    <property type="match status" value="1"/>
</dbReference>
<dbReference type="Gene3D" id="2.160.20.120">
    <property type="match status" value="1"/>
</dbReference>
<accession>A0A7J4XMQ2</accession>
<protein>
    <submittedName>
        <fullName evidence="3">DUF2807 domain-containing protein</fullName>
    </submittedName>
</protein>
<evidence type="ECO:0000313" key="3">
    <source>
        <dbReference type="EMBL" id="KAA3768560.1"/>
    </source>
</evidence>
<sequence length="259" mass="27485">MKSISISSFAAILLIWTITACSPSNRVTGSNNYITKQIKVEKFNGLQLTGSPDVIYKQAQGKPSVEVYGQDNIVELLDIYVQNNSLTVKFKNNTSIQNRGKLEIRVSGPALNRIALSGSGDIKLVNGIQTNDNLSIKIQGSGDIAGNKISCNLLSLSINGSGDMTLNRIDALKAEVGINGSGDISLSGICKNAEYSINGSGDIQASELETENVTTSINGSGDISCYATESLKGRVSGSGEVAYRGEPQIDFSKKGLRKL</sequence>
<dbReference type="EMBL" id="VWMK01000003">
    <property type="protein sequence ID" value="KAA3768560.1"/>
    <property type="molecule type" value="Genomic_DNA"/>
</dbReference>
<feature type="signal peptide" evidence="1">
    <location>
        <begin position="1"/>
        <end position="20"/>
    </location>
</feature>
<reference evidence="3 4" key="1">
    <citation type="journal article" date="2019" name="Nat. Med.">
        <title>A library of human gut bacterial isolates paired with longitudinal multiomics data enables mechanistic microbiome research.</title>
        <authorList>
            <person name="Poyet M."/>
            <person name="Groussin M."/>
            <person name="Gibbons S.M."/>
            <person name="Avila-Pacheco J."/>
            <person name="Jiang X."/>
            <person name="Kearney S.M."/>
            <person name="Perrotta A.R."/>
            <person name="Berdy B."/>
            <person name="Zhao S."/>
            <person name="Lieberman T.D."/>
            <person name="Swanson P.K."/>
            <person name="Smith M."/>
            <person name="Roesemann S."/>
            <person name="Alexander J.E."/>
            <person name="Rich S.A."/>
            <person name="Livny J."/>
            <person name="Vlamakis H."/>
            <person name="Clish C."/>
            <person name="Bullock K."/>
            <person name="Deik A."/>
            <person name="Scott J."/>
            <person name="Pierce K.A."/>
            <person name="Xavier R.J."/>
            <person name="Alm E.J."/>
        </authorList>
    </citation>
    <scope>NUCLEOTIDE SEQUENCE [LARGE SCALE GENOMIC DNA]</scope>
    <source>
        <strain evidence="3 4">BIOML-A10</strain>
    </source>
</reference>
<feature type="chain" id="PRO_5029766522" evidence="1">
    <location>
        <begin position="21"/>
        <end position="259"/>
    </location>
</feature>
<dbReference type="RefSeq" id="WP_130058097.1">
    <property type="nucleotide sequence ID" value="NZ_JADNPJ010000003.1"/>
</dbReference>
<dbReference type="Proteomes" id="UP000422221">
    <property type="component" value="Unassembled WGS sequence"/>
</dbReference>
<evidence type="ECO:0000256" key="1">
    <source>
        <dbReference type="SAM" id="SignalP"/>
    </source>
</evidence>
<organism evidence="3 4">
    <name type="scientific">Bacteroides salyersiae</name>
    <dbReference type="NCBI Taxonomy" id="291644"/>
    <lineage>
        <taxon>Bacteria</taxon>
        <taxon>Pseudomonadati</taxon>
        <taxon>Bacteroidota</taxon>
        <taxon>Bacteroidia</taxon>
        <taxon>Bacteroidales</taxon>
        <taxon>Bacteroidaceae</taxon>
        <taxon>Bacteroides</taxon>
    </lineage>
</organism>
<name>A0A7J4XMQ2_9BACE</name>
<feature type="domain" description="Putative auto-transporter adhesin head GIN" evidence="2">
    <location>
        <begin position="150"/>
        <end position="247"/>
    </location>
</feature>
<keyword evidence="1" id="KW-0732">Signal</keyword>
<gene>
    <name evidence="3" type="ORF">F3F73_04460</name>
</gene>
<dbReference type="PROSITE" id="PS51257">
    <property type="entry name" value="PROKAR_LIPOPROTEIN"/>
    <property type="match status" value="1"/>
</dbReference>
<proteinExistence type="predicted"/>
<comment type="caution">
    <text evidence="3">The sequence shown here is derived from an EMBL/GenBank/DDBJ whole genome shotgun (WGS) entry which is preliminary data.</text>
</comment>
<dbReference type="PANTHER" id="PTHR39200:SF1">
    <property type="entry name" value="AUTO-TRANSPORTER ADHESIN HEAD GIN DOMAIN-CONTAINING PROTEIN-RELATED"/>
    <property type="match status" value="1"/>
</dbReference>
<dbReference type="PANTHER" id="PTHR39200">
    <property type="entry name" value="HYPOTHETICAL EXPORTED PROTEIN"/>
    <property type="match status" value="1"/>
</dbReference>
<evidence type="ECO:0000313" key="4">
    <source>
        <dbReference type="Proteomes" id="UP000422221"/>
    </source>
</evidence>